<accession>A0A0D3JYE0</accession>
<dbReference type="HOGENOM" id="CLU_886919_0_0_1"/>
<dbReference type="InterPro" id="IPR036514">
    <property type="entry name" value="SGNH_hydro_sf"/>
</dbReference>
<dbReference type="InterPro" id="IPR013830">
    <property type="entry name" value="SGNH_hydro"/>
</dbReference>
<evidence type="ECO:0000313" key="2">
    <source>
        <dbReference type="EnsemblProtists" id="EOD28525"/>
    </source>
</evidence>
<dbReference type="PANTHER" id="PTHR30383">
    <property type="entry name" value="THIOESTERASE 1/PROTEASE 1/LYSOPHOSPHOLIPASE L1"/>
    <property type="match status" value="1"/>
</dbReference>
<reference evidence="2" key="2">
    <citation type="submission" date="2024-10" db="UniProtKB">
        <authorList>
            <consortium name="EnsemblProtists"/>
        </authorList>
    </citation>
    <scope>IDENTIFICATION</scope>
</reference>
<dbReference type="SUPFAM" id="SSF52266">
    <property type="entry name" value="SGNH hydrolase"/>
    <property type="match status" value="1"/>
</dbReference>
<feature type="domain" description="SGNH hydrolase-type esterase" evidence="1">
    <location>
        <begin position="67"/>
        <end position="289"/>
    </location>
</feature>
<sequence length="314" mass="33251">MLRSRQLLRSAFRAAGAALGGTAGVVACQVAYVRLSFQLPPDATGPTSGTASAAALRSSGTRRNIIFLGDSLVTGVGCDAEAGEGPTLPRRVAELLSGRLGVDVGWLALGETGADVGTLTERLMPQVARCGAQGERVDAVVIVCGLNDMKSCFLHFQPQLNPHAFAGRLRGVVEAVRTSVGDECAVLLPGVSVEGVPSCPLAPRQRWREPCRPSPRFAAGVPRFEPFWPLSTCIARAAGMWEEQKRTVAHEMSVAGQRVAFSAQAGRLLPTRDIFCRDGMHPNDRGYAIWAELVAEDLLSAMALPPKDSGEAPP</sequence>
<dbReference type="Proteomes" id="UP000013827">
    <property type="component" value="Unassembled WGS sequence"/>
</dbReference>
<dbReference type="InterPro" id="IPR051532">
    <property type="entry name" value="Ester_Hydrolysis_Enzymes"/>
</dbReference>
<dbReference type="Pfam" id="PF13472">
    <property type="entry name" value="Lipase_GDSL_2"/>
    <property type="match status" value="1"/>
</dbReference>
<dbReference type="PaxDb" id="2903-EOD28525"/>
<dbReference type="KEGG" id="ehx:EMIHUDRAFT_99989"/>
<dbReference type="OMA" id="WDEQKAH"/>
<dbReference type="AlphaFoldDB" id="A0A0D3JYE0"/>
<organism evidence="2 3">
    <name type="scientific">Emiliania huxleyi (strain CCMP1516)</name>
    <dbReference type="NCBI Taxonomy" id="280463"/>
    <lineage>
        <taxon>Eukaryota</taxon>
        <taxon>Haptista</taxon>
        <taxon>Haptophyta</taxon>
        <taxon>Prymnesiophyceae</taxon>
        <taxon>Isochrysidales</taxon>
        <taxon>Noelaerhabdaceae</taxon>
        <taxon>Emiliania</taxon>
    </lineage>
</organism>
<proteinExistence type="predicted"/>
<name>A0A0D3JYE0_EMIH1</name>
<dbReference type="Gene3D" id="3.40.50.1110">
    <property type="entry name" value="SGNH hydrolase"/>
    <property type="match status" value="1"/>
</dbReference>
<protein>
    <recommendedName>
        <fullName evidence="1">SGNH hydrolase-type esterase domain-containing protein</fullName>
    </recommendedName>
</protein>
<evidence type="ECO:0000313" key="3">
    <source>
        <dbReference type="Proteomes" id="UP000013827"/>
    </source>
</evidence>
<reference evidence="3" key="1">
    <citation type="journal article" date="2013" name="Nature">
        <title>Pan genome of the phytoplankton Emiliania underpins its global distribution.</title>
        <authorList>
            <person name="Read B.A."/>
            <person name="Kegel J."/>
            <person name="Klute M.J."/>
            <person name="Kuo A."/>
            <person name="Lefebvre S.C."/>
            <person name="Maumus F."/>
            <person name="Mayer C."/>
            <person name="Miller J."/>
            <person name="Monier A."/>
            <person name="Salamov A."/>
            <person name="Young J."/>
            <person name="Aguilar M."/>
            <person name="Claverie J.M."/>
            <person name="Frickenhaus S."/>
            <person name="Gonzalez K."/>
            <person name="Herman E.K."/>
            <person name="Lin Y.C."/>
            <person name="Napier J."/>
            <person name="Ogata H."/>
            <person name="Sarno A.F."/>
            <person name="Shmutz J."/>
            <person name="Schroeder D."/>
            <person name="de Vargas C."/>
            <person name="Verret F."/>
            <person name="von Dassow P."/>
            <person name="Valentin K."/>
            <person name="Van de Peer Y."/>
            <person name="Wheeler G."/>
            <person name="Dacks J.B."/>
            <person name="Delwiche C.F."/>
            <person name="Dyhrman S.T."/>
            <person name="Glockner G."/>
            <person name="John U."/>
            <person name="Richards T."/>
            <person name="Worden A.Z."/>
            <person name="Zhang X."/>
            <person name="Grigoriev I.V."/>
            <person name="Allen A.E."/>
            <person name="Bidle K."/>
            <person name="Borodovsky M."/>
            <person name="Bowler C."/>
            <person name="Brownlee C."/>
            <person name="Cock J.M."/>
            <person name="Elias M."/>
            <person name="Gladyshev V.N."/>
            <person name="Groth M."/>
            <person name="Guda C."/>
            <person name="Hadaegh A."/>
            <person name="Iglesias-Rodriguez M.D."/>
            <person name="Jenkins J."/>
            <person name="Jones B.M."/>
            <person name="Lawson T."/>
            <person name="Leese F."/>
            <person name="Lindquist E."/>
            <person name="Lobanov A."/>
            <person name="Lomsadze A."/>
            <person name="Malik S.B."/>
            <person name="Marsh M.E."/>
            <person name="Mackinder L."/>
            <person name="Mock T."/>
            <person name="Mueller-Roeber B."/>
            <person name="Pagarete A."/>
            <person name="Parker M."/>
            <person name="Probert I."/>
            <person name="Quesneville H."/>
            <person name="Raines C."/>
            <person name="Rensing S.A."/>
            <person name="Riano-Pachon D.M."/>
            <person name="Richier S."/>
            <person name="Rokitta S."/>
            <person name="Shiraiwa Y."/>
            <person name="Soanes D.M."/>
            <person name="van der Giezen M."/>
            <person name="Wahlund T.M."/>
            <person name="Williams B."/>
            <person name="Wilson W."/>
            <person name="Wolfe G."/>
            <person name="Wurch L.L."/>
        </authorList>
    </citation>
    <scope>NUCLEOTIDE SEQUENCE</scope>
</reference>
<dbReference type="PROSITE" id="PS51257">
    <property type="entry name" value="PROKAR_LIPOPROTEIN"/>
    <property type="match status" value="1"/>
</dbReference>
<dbReference type="GeneID" id="17274071"/>
<dbReference type="RefSeq" id="XP_005780954.1">
    <property type="nucleotide sequence ID" value="XM_005780897.1"/>
</dbReference>
<dbReference type="EnsemblProtists" id="EOD28525">
    <property type="protein sequence ID" value="EOD28525"/>
    <property type="gene ID" value="EMIHUDRAFT_99989"/>
</dbReference>
<evidence type="ECO:0000259" key="1">
    <source>
        <dbReference type="Pfam" id="PF13472"/>
    </source>
</evidence>
<keyword evidence="3" id="KW-1185">Reference proteome</keyword>